<sequence length="346" mass="38130">MCLHDDQLNQVNPMDSFGGHHSFFKLCRLMPDPTETSRRTMKVDCIQDSRSLKMSSNSRISSSTCSKKHLASGTFEGGLLIHNIENPDEHILIAERLLTKSSDGITNCLAFNGDSSHLFIASNDLTTRVMDLEKTKVVFKANTPFAVNALSVNPKNSNVAVIVGDNVDAFIVDYRFQPRNSLDSSLVLSGHKDYSFCCDWSQADDNLLISGNQDGTMRLWDNRKTGDSVYCWNSALGSPIYDINSSALGGPVRNCKFSQSGSYVVWAETLDHVGVVPVEELRSGLVTKHLNVQSIDFIGKCIGLNTCAMDGHDEKLVIGVNDHPLGGILTYNLETPQKLPQFDFAF</sequence>
<reference evidence="2 3" key="1">
    <citation type="submission" date="2023-10" db="EMBL/GenBank/DDBJ databases">
        <title>Draft Genome Sequence of Candida saopaulonensis from a very Premature Infant with Sepsis.</title>
        <authorList>
            <person name="Ning Y."/>
            <person name="Dai R."/>
            <person name="Xiao M."/>
            <person name="Xu Y."/>
            <person name="Yan Q."/>
            <person name="Zhang L."/>
        </authorList>
    </citation>
    <scope>NUCLEOTIDE SEQUENCE [LARGE SCALE GENOMIC DNA]</scope>
    <source>
        <strain evidence="2 3">19XY460</strain>
    </source>
</reference>
<dbReference type="Proteomes" id="UP001338582">
    <property type="component" value="Chromosome 1"/>
</dbReference>
<dbReference type="InterPro" id="IPR036322">
    <property type="entry name" value="WD40_repeat_dom_sf"/>
</dbReference>
<keyword evidence="1" id="KW-0853">WD repeat</keyword>
<evidence type="ECO:0000256" key="1">
    <source>
        <dbReference type="PROSITE-ProRule" id="PRU00221"/>
    </source>
</evidence>
<gene>
    <name evidence="2" type="ORF">PUMCH_000351</name>
</gene>
<dbReference type="Gene3D" id="2.130.10.10">
    <property type="entry name" value="YVTN repeat-like/Quinoprotein amine dehydrogenase"/>
    <property type="match status" value="1"/>
</dbReference>
<dbReference type="PANTHER" id="PTHR43991:SF12">
    <property type="entry name" value="WD REPEAT PROTEIN (AFU_ORTHOLOGUE AFUA_8G05640)"/>
    <property type="match status" value="1"/>
</dbReference>
<dbReference type="InterPro" id="IPR001680">
    <property type="entry name" value="WD40_rpt"/>
</dbReference>
<dbReference type="KEGG" id="asau:88171420"/>
<accession>A0AAX4H3J2</accession>
<dbReference type="AlphaFoldDB" id="A0AAX4H3J2"/>
<dbReference type="PANTHER" id="PTHR43991">
    <property type="entry name" value="WD REPEAT PROTEIN (AFU_ORTHOLOGUE AFUA_8G05640)-RELATED"/>
    <property type="match status" value="1"/>
</dbReference>
<keyword evidence="3" id="KW-1185">Reference proteome</keyword>
<dbReference type="EMBL" id="CP138894">
    <property type="protein sequence ID" value="WPK23126.1"/>
    <property type="molecule type" value="Genomic_DNA"/>
</dbReference>
<evidence type="ECO:0000313" key="2">
    <source>
        <dbReference type="EMBL" id="WPK23126.1"/>
    </source>
</evidence>
<feature type="repeat" description="WD" evidence="1">
    <location>
        <begin position="188"/>
        <end position="221"/>
    </location>
</feature>
<proteinExistence type="predicted"/>
<dbReference type="PROSITE" id="PS50082">
    <property type="entry name" value="WD_REPEATS_2"/>
    <property type="match status" value="1"/>
</dbReference>
<protein>
    <submittedName>
        <fullName evidence="2">Uncharacterized protein</fullName>
    </submittedName>
</protein>
<dbReference type="RefSeq" id="XP_062875513.1">
    <property type="nucleotide sequence ID" value="XM_063019443.1"/>
</dbReference>
<dbReference type="Pfam" id="PF00400">
    <property type="entry name" value="WD40"/>
    <property type="match status" value="1"/>
</dbReference>
<organism evidence="2 3">
    <name type="scientific">Australozyma saopauloensis</name>
    <dbReference type="NCBI Taxonomy" id="291208"/>
    <lineage>
        <taxon>Eukaryota</taxon>
        <taxon>Fungi</taxon>
        <taxon>Dikarya</taxon>
        <taxon>Ascomycota</taxon>
        <taxon>Saccharomycotina</taxon>
        <taxon>Pichiomycetes</taxon>
        <taxon>Metschnikowiaceae</taxon>
        <taxon>Australozyma</taxon>
    </lineage>
</organism>
<dbReference type="InterPro" id="IPR015943">
    <property type="entry name" value="WD40/YVTN_repeat-like_dom_sf"/>
</dbReference>
<dbReference type="PROSITE" id="PS50294">
    <property type="entry name" value="WD_REPEATS_REGION"/>
    <property type="match status" value="1"/>
</dbReference>
<dbReference type="GeneID" id="88171420"/>
<evidence type="ECO:0000313" key="3">
    <source>
        <dbReference type="Proteomes" id="UP001338582"/>
    </source>
</evidence>
<dbReference type="SUPFAM" id="SSF50978">
    <property type="entry name" value="WD40 repeat-like"/>
    <property type="match status" value="1"/>
</dbReference>
<name>A0AAX4H3J2_9ASCO</name>
<dbReference type="SMART" id="SM00320">
    <property type="entry name" value="WD40"/>
    <property type="match status" value="2"/>
</dbReference>